<evidence type="ECO:0000313" key="1">
    <source>
        <dbReference type="EMBL" id="TMR36815.1"/>
    </source>
</evidence>
<dbReference type="Pfam" id="PF17914">
    <property type="entry name" value="HopA1"/>
    <property type="match status" value="1"/>
</dbReference>
<proteinExistence type="predicted"/>
<reference evidence="1 2" key="1">
    <citation type="submission" date="2019-05" db="EMBL/GenBank/DDBJ databases">
        <title>Draft genome sequence of Nonomuraea zeae DSM 100528.</title>
        <authorList>
            <person name="Saricaoglu S."/>
            <person name="Isik K."/>
        </authorList>
    </citation>
    <scope>NUCLEOTIDE SEQUENCE [LARGE SCALE GENOMIC DNA]</scope>
    <source>
        <strain evidence="1 2">DSM 100528</strain>
    </source>
</reference>
<accession>A0A5S4GV37</accession>
<dbReference type="AlphaFoldDB" id="A0A5S4GV37"/>
<protein>
    <submittedName>
        <fullName evidence="1">Uncharacterized protein</fullName>
    </submittedName>
</protein>
<gene>
    <name evidence="1" type="ORF">ETD85_09565</name>
</gene>
<comment type="caution">
    <text evidence="1">The sequence shown here is derived from an EMBL/GenBank/DDBJ whole genome shotgun (WGS) entry which is preliminary data.</text>
</comment>
<dbReference type="OrthoDB" id="2408361at2"/>
<dbReference type="EMBL" id="VCKX01000021">
    <property type="protein sequence ID" value="TMR36815.1"/>
    <property type="molecule type" value="Genomic_DNA"/>
</dbReference>
<sequence>MSVTDVAVPDGIAPVLDAVSVDIDRLRASVADVTVEADSSAELAVKLSQALYEVLHTGRRTEGGGGLPFHLREREFERALAEQVPHDFTVAEGVIAEAFPADAAEDAKVLVVCAGPRVWVPRDRIREQPPLTPGQRVNVALSPLRPALSPGFFFVHGSVPSDMRGDTLRVYVNLADPEQAPAVWHLVLSHLEERQAEYRAKVLSSPLLYPRRDALVVYLGKRSRGLAAGLAALVNGVPGVGKDTSAFAHALGPGVAVAWEPDDRRLVMKGMSFGQHRAGVLGQALVEAAVDQAPAAAVVAARFAEANIDPCDLARNGTSPQAMTGGVCTCPPISDPDTQLGRR</sequence>
<dbReference type="InterPro" id="IPR040871">
    <property type="entry name" value="HopA1"/>
</dbReference>
<dbReference type="Proteomes" id="UP000306628">
    <property type="component" value="Unassembled WGS sequence"/>
</dbReference>
<keyword evidence="2" id="KW-1185">Reference proteome</keyword>
<name>A0A5S4GV37_9ACTN</name>
<dbReference type="RefSeq" id="WP_138689268.1">
    <property type="nucleotide sequence ID" value="NZ_JBHSAZ010000114.1"/>
</dbReference>
<organism evidence="1 2">
    <name type="scientific">Nonomuraea zeae</name>
    <dbReference type="NCBI Taxonomy" id="1642303"/>
    <lineage>
        <taxon>Bacteria</taxon>
        <taxon>Bacillati</taxon>
        <taxon>Actinomycetota</taxon>
        <taxon>Actinomycetes</taxon>
        <taxon>Streptosporangiales</taxon>
        <taxon>Streptosporangiaceae</taxon>
        <taxon>Nonomuraea</taxon>
    </lineage>
</organism>
<evidence type="ECO:0000313" key="2">
    <source>
        <dbReference type="Proteomes" id="UP000306628"/>
    </source>
</evidence>